<keyword evidence="3" id="KW-1185">Reference proteome</keyword>
<name>A0A914VM87_9BILA</name>
<dbReference type="WBParaSite" id="PSAMB.scaffold2151size25007.g16570.t1">
    <property type="protein sequence ID" value="PSAMB.scaffold2151size25007.g16570.t1"/>
    <property type="gene ID" value="PSAMB.scaffold2151size25007.g16570"/>
</dbReference>
<reference evidence="4 5" key="1">
    <citation type="submission" date="2022-11" db="UniProtKB">
        <authorList>
            <consortium name="WormBaseParasite"/>
        </authorList>
    </citation>
    <scope>IDENTIFICATION</scope>
</reference>
<protein>
    <submittedName>
        <fullName evidence="4 5">Uncharacterized protein</fullName>
    </submittedName>
</protein>
<dbReference type="AlphaFoldDB" id="A0A914VM87"/>
<evidence type="ECO:0000256" key="1">
    <source>
        <dbReference type="ARBA" id="ARBA00004123"/>
    </source>
</evidence>
<dbReference type="Proteomes" id="UP000887566">
    <property type="component" value="Unplaced"/>
</dbReference>
<evidence type="ECO:0000313" key="3">
    <source>
        <dbReference type="Proteomes" id="UP000887566"/>
    </source>
</evidence>
<dbReference type="GO" id="GO:0005634">
    <property type="term" value="C:nucleus"/>
    <property type="evidence" value="ECO:0007669"/>
    <property type="project" value="UniProtKB-SubCell"/>
</dbReference>
<sequence>MGGGEMPGPSDSADEMIAVLEVWNAERNDPTFDIKPTLQRVAELIEKETEAYLKQDPDPFDDRHPSRTHPSSTFGHLLKILFRNEDFMTK</sequence>
<dbReference type="WBParaSite" id="PSAMB.scaffold8779size5793.g31769.t1">
    <property type="protein sequence ID" value="PSAMB.scaffold8779size5793.g31769.t1"/>
    <property type="gene ID" value="PSAMB.scaffold8779size5793.g31769"/>
</dbReference>
<dbReference type="GO" id="GO:0016567">
    <property type="term" value="P:protein ubiquitination"/>
    <property type="evidence" value="ECO:0007669"/>
    <property type="project" value="InterPro"/>
</dbReference>
<proteinExistence type="predicted"/>
<evidence type="ECO:0000313" key="5">
    <source>
        <dbReference type="WBParaSite" id="PSAMB.scaffold8779size5793.g31769.t1"/>
    </source>
</evidence>
<evidence type="ECO:0000313" key="4">
    <source>
        <dbReference type="WBParaSite" id="PSAMB.scaffold2151size25007.g16570.t1"/>
    </source>
</evidence>
<dbReference type="GO" id="GO:0080008">
    <property type="term" value="C:Cul4-RING E3 ubiquitin ligase complex"/>
    <property type="evidence" value="ECO:0007669"/>
    <property type="project" value="TreeGrafter"/>
</dbReference>
<accession>A0A914VM87</accession>
<organism evidence="3 4">
    <name type="scientific">Plectus sambesii</name>
    <dbReference type="NCBI Taxonomy" id="2011161"/>
    <lineage>
        <taxon>Eukaryota</taxon>
        <taxon>Metazoa</taxon>
        <taxon>Ecdysozoa</taxon>
        <taxon>Nematoda</taxon>
        <taxon>Chromadorea</taxon>
        <taxon>Plectida</taxon>
        <taxon>Plectina</taxon>
        <taxon>Plectoidea</taxon>
        <taxon>Plectidae</taxon>
        <taxon>Plectus</taxon>
    </lineage>
</organism>
<keyword evidence="2" id="KW-0539">Nucleus</keyword>
<dbReference type="PANTHER" id="PTHR13129">
    <property type="entry name" value="VPRBP PROTEIN-RELATED"/>
    <property type="match status" value="1"/>
</dbReference>
<evidence type="ECO:0000256" key="2">
    <source>
        <dbReference type="ARBA" id="ARBA00023242"/>
    </source>
</evidence>
<dbReference type="PANTHER" id="PTHR13129:SF4">
    <property type="entry name" value="DDB1- AND CUL4-ASSOCIATED FACTOR 1"/>
    <property type="match status" value="1"/>
</dbReference>
<dbReference type="InterPro" id="IPR033270">
    <property type="entry name" value="VPRBP/DCAF1"/>
</dbReference>
<comment type="subcellular location">
    <subcellularLocation>
        <location evidence="1">Nucleus</location>
    </subcellularLocation>
</comment>